<evidence type="ECO:0000313" key="1">
    <source>
        <dbReference type="EMBL" id="CAG8589650.1"/>
    </source>
</evidence>
<organism evidence="1 2">
    <name type="scientific">Racocetra persica</name>
    <dbReference type="NCBI Taxonomy" id="160502"/>
    <lineage>
        <taxon>Eukaryota</taxon>
        <taxon>Fungi</taxon>
        <taxon>Fungi incertae sedis</taxon>
        <taxon>Mucoromycota</taxon>
        <taxon>Glomeromycotina</taxon>
        <taxon>Glomeromycetes</taxon>
        <taxon>Diversisporales</taxon>
        <taxon>Gigasporaceae</taxon>
        <taxon>Racocetra</taxon>
    </lineage>
</organism>
<dbReference type="Proteomes" id="UP000789920">
    <property type="component" value="Unassembled WGS sequence"/>
</dbReference>
<keyword evidence="2" id="KW-1185">Reference proteome</keyword>
<evidence type="ECO:0000313" key="2">
    <source>
        <dbReference type="Proteomes" id="UP000789920"/>
    </source>
</evidence>
<name>A0ACA9MJ75_9GLOM</name>
<dbReference type="EMBL" id="CAJVQC010008219">
    <property type="protein sequence ID" value="CAG8589650.1"/>
    <property type="molecule type" value="Genomic_DNA"/>
</dbReference>
<proteinExistence type="predicted"/>
<feature type="non-terminal residue" evidence="1">
    <location>
        <position position="1"/>
    </location>
</feature>
<protein>
    <submittedName>
        <fullName evidence="1">34492_t:CDS:1</fullName>
    </submittedName>
</protein>
<gene>
    <name evidence="1" type="ORF">RPERSI_LOCUS5484</name>
</gene>
<accession>A0ACA9MJ75</accession>
<comment type="caution">
    <text evidence="1">The sequence shown here is derived from an EMBL/GenBank/DDBJ whole genome shotgun (WGS) entry which is preliminary data.</text>
</comment>
<reference evidence="1" key="1">
    <citation type="submission" date="2021-06" db="EMBL/GenBank/DDBJ databases">
        <authorList>
            <person name="Kallberg Y."/>
            <person name="Tangrot J."/>
            <person name="Rosling A."/>
        </authorList>
    </citation>
    <scope>NUCLEOTIDE SEQUENCE</scope>
    <source>
        <strain evidence="1">MA461A</strain>
    </source>
</reference>
<sequence>LEKSTEADLVQILTPAFLNITSQDNLRKAFLELGGAQIMFDYLEEEK</sequence>